<sequence>MCQMMHALGAGKGSGKPFWEHLTNARIEVLRAVRSLIDERIDHLEKKKTEKSEKKATPIAVE</sequence>
<name>A0A832EBG8_9BACT</name>
<organism evidence="1">
    <name type="scientific">Desulfacinum infernum</name>
    <dbReference type="NCBI Taxonomy" id="35837"/>
    <lineage>
        <taxon>Bacteria</taxon>
        <taxon>Pseudomonadati</taxon>
        <taxon>Thermodesulfobacteriota</taxon>
        <taxon>Syntrophobacteria</taxon>
        <taxon>Syntrophobacterales</taxon>
        <taxon>Syntrophobacteraceae</taxon>
        <taxon>Desulfacinum</taxon>
    </lineage>
</organism>
<reference evidence="1" key="1">
    <citation type="journal article" date="2020" name="mSystems">
        <title>Genome- and Community-Level Interaction Insights into Carbon Utilization and Element Cycling Functions of Hydrothermarchaeota in Hydrothermal Sediment.</title>
        <authorList>
            <person name="Zhou Z."/>
            <person name="Liu Y."/>
            <person name="Xu W."/>
            <person name="Pan J."/>
            <person name="Luo Z.H."/>
            <person name="Li M."/>
        </authorList>
    </citation>
    <scope>NUCLEOTIDE SEQUENCE [LARGE SCALE GENOMIC DNA]</scope>
    <source>
        <strain evidence="1">SpSt-456</strain>
    </source>
</reference>
<protein>
    <submittedName>
        <fullName evidence="1">Uncharacterized protein</fullName>
    </submittedName>
</protein>
<dbReference type="EMBL" id="DSTK01000039">
    <property type="protein sequence ID" value="HFK98287.1"/>
    <property type="molecule type" value="Genomic_DNA"/>
</dbReference>
<dbReference type="AlphaFoldDB" id="A0A832EBG8"/>
<gene>
    <name evidence="1" type="ORF">ENS06_13325</name>
</gene>
<proteinExistence type="predicted"/>
<evidence type="ECO:0000313" key="1">
    <source>
        <dbReference type="EMBL" id="HFK98287.1"/>
    </source>
</evidence>
<accession>A0A832EBG8</accession>
<comment type="caution">
    <text evidence="1">The sequence shown here is derived from an EMBL/GenBank/DDBJ whole genome shotgun (WGS) entry which is preliminary data.</text>
</comment>